<protein>
    <recommendedName>
        <fullName evidence="1">MoeA N-terminal and linker domain-containing protein</fullName>
    </recommendedName>
</protein>
<evidence type="ECO:0000259" key="1">
    <source>
        <dbReference type="Pfam" id="PF03453"/>
    </source>
</evidence>
<dbReference type="Pfam" id="PF03453">
    <property type="entry name" value="MoeA_N"/>
    <property type="match status" value="1"/>
</dbReference>
<evidence type="ECO:0000313" key="3">
    <source>
        <dbReference type="Proteomes" id="UP000070633"/>
    </source>
</evidence>
<organism evidence="2 3">
    <name type="scientific">candidate division MSBL1 archaeon SCGC-AAA382M17</name>
    <dbReference type="NCBI Taxonomy" id="1698284"/>
    <lineage>
        <taxon>Archaea</taxon>
        <taxon>Methanobacteriati</taxon>
        <taxon>Methanobacteriota</taxon>
        <taxon>candidate division MSBL1</taxon>
    </lineage>
</organism>
<dbReference type="InterPro" id="IPR005110">
    <property type="entry name" value="MoeA_linker/N"/>
</dbReference>
<dbReference type="Gene3D" id="2.170.190.11">
    <property type="entry name" value="Molybdopterin biosynthesis moea protein, domain 3"/>
    <property type="match status" value="1"/>
</dbReference>
<comment type="caution">
    <text evidence="2">The sequence shown here is derived from an EMBL/GenBank/DDBJ whole genome shotgun (WGS) entry which is preliminary data.</text>
</comment>
<dbReference type="Gene3D" id="3.90.105.10">
    <property type="entry name" value="Molybdopterin biosynthesis moea protein, domain 2"/>
    <property type="match status" value="1"/>
</dbReference>
<feature type="domain" description="MoeA N-terminal and linker" evidence="1">
    <location>
        <begin position="8"/>
        <end position="151"/>
    </location>
</feature>
<dbReference type="Proteomes" id="UP000070633">
    <property type="component" value="Unassembled WGS sequence"/>
</dbReference>
<gene>
    <name evidence="2" type="ORF">AKJ55_01875</name>
</gene>
<dbReference type="PANTHER" id="PTHR10192">
    <property type="entry name" value="MOLYBDOPTERIN BIOSYNTHESIS PROTEIN"/>
    <property type="match status" value="1"/>
</dbReference>
<accession>A0ABR5TMJ6</accession>
<dbReference type="EMBL" id="LHYI01000051">
    <property type="protein sequence ID" value="KXB07823.1"/>
    <property type="molecule type" value="Genomic_DNA"/>
</dbReference>
<dbReference type="InterPro" id="IPR036135">
    <property type="entry name" value="MoeA_linker/N_sf"/>
</dbReference>
<dbReference type="PANTHER" id="PTHR10192:SF5">
    <property type="entry name" value="GEPHYRIN"/>
    <property type="match status" value="1"/>
</dbReference>
<dbReference type="InterPro" id="IPR038987">
    <property type="entry name" value="MoeA-like"/>
</dbReference>
<reference evidence="2 3" key="1">
    <citation type="journal article" date="2016" name="Sci. Rep.">
        <title>Metabolic traits of an uncultured archaeal lineage -MSBL1- from brine pools of the Red Sea.</title>
        <authorList>
            <person name="Mwirichia R."/>
            <person name="Alam I."/>
            <person name="Rashid M."/>
            <person name="Vinu M."/>
            <person name="Ba-Alawi W."/>
            <person name="Anthony Kamau A."/>
            <person name="Kamanda Ngugi D."/>
            <person name="Goker M."/>
            <person name="Klenk H.P."/>
            <person name="Bajic V."/>
            <person name="Stingl U."/>
        </authorList>
    </citation>
    <scope>NUCLEOTIDE SEQUENCE [LARGE SCALE GENOMIC DNA]</scope>
    <source>
        <strain evidence="2">SCGC-AAA382M17</strain>
    </source>
</reference>
<dbReference type="SUPFAM" id="SSF63882">
    <property type="entry name" value="MoeA N-terminal region -like"/>
    <property type="match status" value="1"/>
</dbReference>
<sequence length="151" mass="16278">MHEPLTVMSLEKARSEFSKKWRPSPVKEKIPVLEAGGRVLAEDGISQLDLPSFDRASYDGFAVRAEDTFGSEEDSPILLKPVGTASAGRITKEGIESGECMEIATGASIPEGADAVVMVEDVTLSEDGDAEIRRAISPWENISKQGSELKK</sequence>
<evidence type="ECO:0000313" key="2">
    <source>
        <dbReference type="EMBL" id="KXB07823.1"/>
    </source>
</evidence>
<proteinExistence type="predicted"/>
<name>A0ABR5TMJ6_9EURY</name>
<keyword evidence="3" id="KW-1185">Reference proteome</keyword>